<reference evidence="2" key="1">
    <citation type="journal article" date="2017" name="Nature">
        <title>The sunflower genome provides insights into oil metabolism, flowering and Asterid evolution.</title>
        <authorList>
            <person name="Badouin H."/>
            <person name="Gouzy J."/>
            <person name="Grassa C.J."/>
            <person name="Murat F."/>
            <person name="Staton S.E."/>
            <person name="Cottret L."/>
            <person name="Lelandais-Briere C."/>
            <person name="Owens G.L."/>
            <person name="Carrere S."/>
            <person name="Mayjonade B."/>
            <person name="Legrand L."/>
            <person name="Gill N."/>
            <person name="Kane N.C."/>
            <person name="Bowers J.E."/>
            <person name="Hubner S."/>
            <person name="Bellec A."/>
            <person name="Berard A."/>
            <person name="Berges H."/>
            <person name="Blanchet N."/>
            <person name="Boniface M.C."/>
            <person name="Brunel D."/>
            <person name="Catrice O."/>
            <person name="Chaidir N."/>
            <person name="Claudel C."/>
            <person name="Donnadieu C."/>
            <person name="Faraut T."/>
            <person name="Fievet G."/>
            <person name="Helmstetter N."/>
            <person name="King M."/>
            <person name="Knapp S.J."/>
            <person name="Lai Z."/>
            <person name="Le Paslier M.C."/>
            <person name="Lippi Y."/>
            <person name="Lorenzon L."/>
            <person name="Mandel J.R."/>
            <person name="Marage G."/>
            <person name="Marchand G."/>
            <person name="Marquand E."/>
            <person name="Bret-Mestries E."/>
            <person name="Morien E."/>
            <person name="Nambeesan S."/>
            <person name="Nguyen T."/>
            <person name="Pegot-Espagnet P."/>
            <person name="Pouilly N."/>
            <person name="Raftis F."/>
            <person name="Sallet E."/>
            <person name="Schiex T."/>
            <person name="Thomas J."/>
            <person name="Vandecasteele C."/>
            <person name="Vares D."/>
            <person name="Vear F."/>
            <person name="Vautrin S."/>
            <person name="Crespi M."/>
            <person name="Mangin B."/>
            <person name="Burke J.M."/>
            <person name="Salse J."/>
            <person name="Munos S."/>
            <person name="Vincourt P."/>
            <person name="Rieseberg L.H."/>
            <person name="Langlade N.B."/>
        </authorList>
    </citation>
    <scope>NUCLEOTIDE SEQUENCE [LARGE SCALE GENOMIC DNA]</scope>
    <source>
        <strain evidence="2">cv. SF193</strain>
    </source>
</reference>
<sequence length="59" mass="6736">MFYKQLIVQPVLPFSREKGRHTIVNPSSTLPPLRRRSGVKVTVNVSTPTVATTRRDFRV</sequence>
<accession>A0A251V6T7</accession>
<evidence type="ECO:0000313" key="1">
    <source>
        <dbReference type="EMBL" id="OTG31328.1"/>
    </source>
</evidence>
<protein>
    <submittedName>
        <fullName evidence="1">Uncharacterized protein</fullName>
    </submittedName>
</protein>
<name>A0A251V6T7_HELAN</name>
<gene>
    <name evidence="1" type="ORF">HannXRQ_Chr03g0074401</name>
</gene>
<proteinExistence type="predicted"/>
<keyword evidence="2" id="KW-1185">Reference proteome</keyword>
<dbReference type="InParanoid" id="A0A251V6T7"/>
<dbReference type="EMBL" id="CM007892">
    <property type="protein sequence ID" value="OTG31328.1"/>
    <property type="molecule type" value="Genomic_DNA"/>
</dbReference>
<evidence type="ECO:0000313" key="2">
    <source>
        <dbReference type="Proteomes" id="UP000215914"/>
    </source>
</evidence>
<dbReference type="AlphaFoldDB" id="A0A251V6T7"/>
<dbReference type="Proteomes" id="UP000215914">
    <property type="component" value="Chromosome 3"/>
</dbReference>
<organism evidence="1 2">
    <name type="scientific">Helianthus annuus</name>
    <name type="common">Common sunflower</name>
    <dbReference type="NCBI Taxonomy" id="4232"/>
    <lineage>
        <taxon>Eukaryota</taxon>
        <taxon>Viridiplantae</taxon>
        <taxon>Streptophyta</taxon>
        <taxon>Embryophyta</taxon>
        <taxon>Tracheophyta</taxon>
        <taxon>Spermatophyta</taxon>
        <taxon>Magnoliopsida</taxon>
        <taxon>eudicotyledons</taxon>
        <taxon>Gunneridae</taxon>
        <taxon>Pentapetalae</taxon>
        <taxon>asterids</taxon>
        <taxon>campanulids</taxon>
        <taxon>Asterales</taxon>
        <taxon>Asteraceae</taxon>
        <taxon>Asteroideae</taxon>
        <taxon>Heliantheae alliance</taxon>
        <taxon>Heliantheae</taxon>
        <taxon>Helianthus</taxon>
    </lineage>
</organism>